<dbReference type="RefSeq" id="WP_345036769.1">
    <property type="nucleotide sequence ID" value="NZ_BAAAYL010000001.1"/>
</dbReference>
<dbReference type="PROSITE" id="PS51186">
    <property type="entry name" value="GNAT"/>
    <property type="match status" value="1"/>
</dbReference>
<accession>A0ABP6SAM8</accession>
<name>A0ABP6SAM8_9ACTN</name>
<dbReference type="InterPro" id="IPR000182">
    <property type="entry name" value="GNAT_dom"/>
</dbReference>
<dbReference type="InterPro" id="IPR051908">
    <property type="entry name" value="Ribosomal_N-acetyltransferase"/>
</dbReference>
<dbReference type="Pfam" id="PF13302">
    <property type="entry name" value="Acetyltransf_3"/>
    <property type="match status" value="1"/>
</dbReference>
<comment type="caution">
    <text evidence="2">The sequence shown here is derived from an EMBL/GenBank/DDBJ whole genome shotgun (WGS) entry which is preliminary data.</text>
</comment>
<evidence type="ECO:0000313" key="3">
    <source>
        <dbReference type="Proteomes" id="UP001499990"/>
    </source>
</evidence>
<dbReference type="PANTHER" id="PTHR43441">
    <property type="entry name" value="RIBOSOMAL-PROTEIN-SERINE ACETYLTRANSFERASE"/>
    <property type="match status" value="1"/>
</dbReference>
<sequence>MEPVTLTTERLLLRSVEPADTEAVFLACQDPDVQRWTTVPSPYEREHAVSFTEQTVPDGWRNGTMCTFALLPRDSRDGGPLLGCMSVMVRSLPGTWEIGYWTAKEHRGHGYTAEAMLALARWAFTELGTERLEWRAEVGNAGSRAVAERAGFVIEGIQRSGLLNNGTRRDSWLGALVPSDLGLTSAHPYLPARA</sequence>
<dbReference type="InterPro" id="IPR016181">
    <property type="entry name" value="Acyl_CoA_acyltransferase"/>
</dbReference>
<organism evidence="2 3">
    <name type="scientific">Streptomyces sannanensis</name>
    <dbReference type="NCBI Taxonomy" id="285536"/>
    <lineage>
        <taxon>Bacteria</taxon>
        <taxon>Bacillati</taxon>
        <taxon>Actinomycetota</taxon>
        <taxon>Actinomycetes</taxon>
        <taxon>Kitasatosporales</taxon>
        <taxon>Streptomycetaceae</taxon>
        <taxon>Streptomyces</taxon>
    </lineage>
</organism>
<dbReference type="EMBL" id="BAAAYL010000001">
    <property type="protein sequence ID" value="GAA3372112.1"/>
    <property type="molecule type" value="Genomic_DNA"/>
</dbReference>
<gene>
    <name evidence="2" type="ORF">GCM10020367_25760</name>
</gene>
<proteinExistence type="predicted"/>
<dbReference type="Proteomes" id="UP001499990">
    <property type="component" value="Unassembled WGS sequence"/>
</dbReference>
<evidence type="ECO:0000259" key="1">
    <source>
        <dbReference type="PROSITE" id="PS51186"/>
    </source>
</evidence>
<dbReference type="PANTHER" id="PTHR43441:SF10">
    <property type="entry name" value="ACETYLTRANSFERASE"/>
    <property type="match status" value="1"/>
</dbReference>
<dbReference type="SUPFAM" id="SSF55729">
    <property type="entry name" value="Acyl-CoA N-acyltransferases (Nat)"/>
    <property type="match status" value="1"/>
</dbReference>
<protein>
    <submittedName>
        <fullName evidence="2">GNAT family N-acetyltransferase</fullName>
    </submittedName>
</protein>
<feature type="domain" description="N-acetyltransferase" evidence="1">
    <location>
        <begin position="11"/>
        <end position="178"/>
    </location>
</feature>
<evidence type="ECO:0000313" key="2">
    <source>
        <dbReference type="EMBL" id="GAA3372112.1"/>
    </source>
</evidence>
<keyword evidence="3" id="KW-1185">Reference proteome</keyword>
<dbReference type="Gene3D" id="3.40.630.30">
    <property type="match status" value="1"/>
</dbReference>
<reference evidence="3" key="1">
    <citation type="journal article" date="2019" name="Int. J. Syst. Evol. Microbiol.">
        <title>The Global Catalogue of Microorganisms (GCM) 10K type strain sequencing project: providing services to taxonomists for standard genome sequencing and annotation.</title>
        <authorList>
            <consortium name="The Broad Institute Genomics Platform"/>
            <consortium name="The Broad Institute Genome Sequencing Center for Infectious Disease"/>
            <person name="Wu L."/>
            <person name="Ma J."/>
        </authorList>
    </citation>
    <scope>NUCLEOTIDE SEQUENCE [LARGE SCALE GENOMIC DNA]</scope>
    <source>
        <strain evidence="3">JCM 9651</strain>
    </source>
</reference>